<proteinExistence type="predicted"/>
<dbReference type="InterPro" id="IPR027267">
    <property type="entry name" value="AH/BAR_dom_sf"/>
</dbReference>
<dbReference type="GO" id="GO:0070941">
    <property type="term" value="P:eisosome assembly"/>
    <property type="evidence" value="ECO:0007669"/>
    <property type="project" value="TreeGrafter"/>
</dbReference>
<feature type="region of interest" description="Disordered" evidence="3">
    <location>
        <begin position="290"/>
        <end position="355"/>
    </location>
</feature>
<keyword evidence="1" id="KW-0597">Phosphoprotein</keyword>
<name>A0A0M8MYH0_ESCWE</name>
<dbReference type="InterPro" id="IPR028245">
    <property type="entry name" value="PIL1/LSP1"/>
</dbReference>
<evidence type="ECO:0000256" key="1">
    <source>
        <dbReference type="ARBA" id="ARBA00022553"/>
    </source>
</evidence>
<dbReference type="EMBL" id="LGSR01000029">
    <property type="protein sequence ID" value="KOS16924.1"/>
    <property type="molecule type" value="Genomic_DNA"/>
</dbReference>
<dbReference type="Gene3D" id="1.20.1270.60">
    <property type="entry name" value="Arfaptin homology (AH) domain/BAR domain"/>
    <property type="match status" value="1"/>
</dbReference>
<dbReference type="Pfam" id="PF13805">
    <property type="entry name" value="Pil1"/>
    <property type="match status" value="1"/>
</dbReference>
<feature type="compositionally biased region" description="Gly residues" evidence="3">
    <location>
        <begin position="329"/>
        <end position="341"/>
    </location>
</feature>
<dbReference type="STRING" id="150374.A0A0M8MYH0"/>
<dbReference type="AlphaFoldDB" id="A0A0M8MYH0"/>
<reference evidence="4 5" key="1">
    <citation type="submission" date="2015-07" db="EMBL/GenBank/DDBJ databases">
        <title>The genome of the fungus Escovopsis weberi, a specialized disease agent of ant agriculture.</title>
        <authorList>
            <person name="de Man T.J."/>
            <person name="Stajich J.E."/>
            <person name="Kubicek C.P."/>
            <person name="Chenthamara K."/>
            <person name="Atanasova L."/>
            <person name="Druzhinina I.S."/>
            <person name="Birnbaum S."/>
            <person name="Barribeau S.M."/>
            <person name="Teiling C."/>
            <person name="Suen G."/>
            <person name="Currie C."/>
            <person name="Gerardo N.M."/>
        </authorList>
    </citation>
    <scope>NUCLEOTIDE SEQUENCE [LARGE SCALE GENOMIC DNA]</scope>
</reference>
<sequence>MSRSSYDEGPLGCYQDARRPSNHQPSFFSNIPLQLRNKPLSIRPSKGGSRSAPSAKKNGGFSFSSLRGTVQPELARRLFRLIKSENSLIAAYETAGRERVSIATQLSEWGEQANDEAVSDISDKIGVILSEIGELEDTYAHLLDDSRAKLKTIRNTEKSVQPSRDGKNKIADEIQRIKYKEPDSSKVAVLEQELVRAEAENLVAEAQLSNVTRQKLKEAYELEFAATIERAEKQIILAKHGRRLLGLLDDNPIVPGDTPRVYEHGAQARQVLNDAEDDLRDWQPVQEFYLSSVEESPSTYKDKGKETADAEQTPSRANGHGNDEDGGDGGDGGGGAGGGSGAEAHMVKDAPTTAA</sequence>
<dbReference type="GO" id="GO:0006897">
    <property type="term" value="P:endocytosis"/>
    <property type="evidence" value="ECO:0007669"/>
    <property type="project" value="TreeGrafter"/>
</dbReference>
<protein>
    <submittedName>
        <fullName evidence="4">Sphingolipid long chain base-responsive protein LSP1</fullName>
    </submittedName>
</protein>
<keyword evidence="2" id="KW-0175">Coiled coil</keyword>
<feature type="region of interest" description="Disordered" evidence="3">
    <location>
        <begin position="1"/>
        <end position="64"/>
    </location>
</feature>
<accession>A0A0M8MYH0</accession>
<feature type="compositionally biased region" description="Polar residues" evidence="3">
    <location>
        <begin position="22"/>
        <end position="32"/>
    </location>
</feature>
<comment type="caution">
    <text evidence="4">The sequence shown here is derived from an EMBL/GenBank/DDBJ whole genome shotgun (WGS) entry which is preliminary data.</text>
</comment>
<evidence type="ECO:0000256" key="3">
    <source>
        <dbReference type="SAM" id="MobiDB-lite"/>
    </source>
</evidence>
<feature type="coiled-coil region" evidence="2">
    <location>
        <begin position="187"/>
        <end position="214"/>
    </location>
</feature>
<dbReference type="PANTHER" id="PTHR31962:SF4">
    <property type="entry name" value="PRIMARY COMPONENT OF EISOSOMES (EUROFUNG)"/>
    <property type="match status" value="1"/>
</dbReference>
<evidence type="ECO:0000256" key="2">
    <source>
        <dbReference type="SAM" id="Coils"/>
    </source>
</evidence>
<dbReference type="Proteomes" id="UP000053831">
    <property type="component" value="Unassembled WGS sequence"/>
</dbReference>
<organism evidence="4 5">
    <name type="scientific">Escovopsis weberi</name>
    <dbReference type="NCBI Taxonomy" id="150374"/>
    <lineage>
        <taxon>Eukaryota</taxon>
        <taxon>Fungi</taxon>
        <taxon>Dikarya</taxon>
        <taxon>Ascomycota</taxon>
        <taxon>Pezizomycotina</taxon>
        <taxon>Sordariomycetes</taxon>
        <taxon>Hypocreomycetidae</taxon>
        <taxon>Hypocreales</taxon>
        <taxon>Hypocreaceae</taxon>
        <taxon>Escovopsis</taxon>
    </lineage>
</organism>
<dbReference type="FunFam" id="1.20.1270.60:FF:000005">
    <property type="entry name" value="Sphingolipid long chain base-responsive pil1"/>
    <property type="match status" value="1"/>
</dbReference>
<dbReference type="PANTHER" id="PTHR31962">
    <property type="entry name" value="SPHINGOLIPID LONG CHAIN BASE-RESPONSIVE PROTEIN PIL1"/>
    <property type="match status" value="1"/>
</dbReference>
<gene>
    <name evidence="4" type="ORF">ESCO_004665</name>
</gene>
<dbReference type="OrthoDB" id="5599269at2759"/>
<keyword evidence="5" id="KW-1185">Reference proteome</keyword>
<dbReference type="GO" id="GO:0005886">
    <property type="term" value="C:plasma membrane"/>
    <property type="evidence" value="ECO:0007669"/>
    <property type="project" value="TreeGrafter"/>
</dbReference>
<evidence type="ECO:0000313" key="4">
    <source>
        <dbReference type="EMBL" id="KOS16924.1"/>
    </source>
</evidence>
<dbReference type="GO" id="GO:0008289">
    <property type="term" value="F:lipid binding"/>
    <property type="evidence" value="ECO:0007669"/>
    <property type="project" value="TreeGrafter"/>
</dbReference>
<dbReference type="GO" id="GO:0036286">
    <property type="term" value="C:eisosome filament"/>
    <property type="evidence" value="ECO:0007669"/>
    <property type="project" value="TreeGrafter"/>
</dbReference>
<evidence type="ECO:0000313" key="5">
    <source>
        <dbReference type="Proteomes" id="UP000053831"/>
    </source>
</evidence>